<organism evidence="2 3">
    <name type="scientific">Lucifera butyrica</name>
    <dbReference type="NCBI Taxonomy" id="1351585"/>
    <lineage>
        <taxon>Bacteria</taxon>
        <taxon>Bacillati</taxon>
        <taxon>Bacillota</taxon>
        <taxon>Negativicutes</taxon>
        <taxon>Veillonellales</taxon>
        <taxon>Veillonellaceae</taxon>
        <taxon>Lucifera</taxon>
    </lineage>
</organism>
<dbReference type="RefSeq" id="WP_165866069.1">
    <property type="nucleotide sequence ID" value="NZ_UPPP01000092.1"/>
</dbReference>
<keyword evidence="1" id="KW-0472">Membrane</keyword>
<evidence type="ECO:0000313" key="2">
    <source>
        <dbReference type="EMBL" id="VBB08511.1"/>
    </source>
</evidence>
<evidence type="ECO:0000313" key="3">
    <source>
        <dbReference type="Proteomes" id="UP000277811"/>
    </source>
</evidence>
<dbReference type="Pfam" id="PF04306">
    <property type="entry name" value="DUF456"/>
    <property type="match status" value="1"/>
</dbReference>
<gene>
    <name evidence="2" type="ORF">LUCI_3784</name>
</gene>
<protein>
    <recommendedName>
        <fullName evidence="4">DUF456 domain-containing protein</fullName>
    </recommendedName>
</protein>
<accession>A0A498RAQ6</accession>
<name>A0A498RAQ6_9FIRM</name>
<feature type="transmembrane region" description="Helical" evidence="1">
    <location>
        <begin position="46"/>
        <end position="66"/>
    </location>
</feature>
<dbReference type="Proteomes" id="UP000277811">
    <property type="component" value="Unassembled WGS sequence"/>
</dbReference>
<reference evidence="2 3" key="1">
    <citation type="submission" date="2018-06" db="EMBL/GenBank/DDBJ databases">
        <authorList>
            <person name="Strepis N."/>
        </authorList>
    </citation>
    <scope>NUCLEOTIDE SEQUENCE [LARGE SCALE GENOMIC DNA]</scope>
    <source>
        <strain evidence="2">LUCI</strain>
    </source>
</reference>
<keyword evidence="1" id="KW-0812">Transmembrane</keyword>
<proteinExistence type="predicted"/>
<keyword evidence="1" id="KW-1133">Transmembrane helix</keyword>
<feature type="transmembrane region" description="Helical" evidence="1">
    <location>
        <begin position="7"/>
        <end position="40"/>
    </location>
</feature>
<dbReference type="AlphaFoldDB" id="A0A498RAQ6"/>
<dbReference type="InterPro" id="IPR007403">
    <property type="entry name" value="DUF456"/>
</dbReference>
<dbReference type="EMBL" id="UPPP01000092">
    <property type="protein sequence ID" value="VBB08511.1"/>
    <property type="molecule type" value="Genomic_DNA"/>
</dbReference>
<feature type="transmembrane region" description="Helical" evidence="1">
    <location>
        <begin position="102"/>
        <end position="123"/>
    </location>
</feature>
<keyword evidence="3" id="KW-1185">Reference proteome</keyword>
<sequence>MHLFINLGIIALLILATGMTLFSLPGNAVLFLTALGYGFYDHFTHMSYLILFFLLAALIAGEWLEFTAASRANRRQTAWKTTLATFLGASAGGLFGTDLLPVVGSLLGALAGSLITNYAVEYLRTSSVRQARTAAVRAITGQIWGYAIKLAIALGMSITILYTLVW</sequence>
<feature type="transmembrane region" description="Helical" evidence="1">
    <location>
        <begin position="78"/>
        <end position="96"/>
    </location>
</feature>
<evidence type="ECO:0008006" key="4">
    <source>
        <dbReference type="Google" id="ProtNLM"/>
    </source>
</evidence>
<feature type="transmembrane region" description="Helical" evidence="1">
    <location>
        <begin position="143"/>
        <end position="165"/>
    </location>
</feature>
<evidence type="ECO:0000256" key="1">
    <source>
        <dbReference type="SAM" id="Phobius"/>
    </source>
</evidence>